<dbReference type="Proteomes" id="UP000749646">
    <property type="component" value="Unassembled WGS sequence"/>
</dbReference>
<comment type="caution">
    <text evidence="1">The sequence shown here is derived from an EMBL/GenBank/DDBJ whole genome shotgun (WGS) entry which is preliminary data.</text>
</comment>
<proteinExistence type="predicted"/>
<evidence type="ECO:0008006" key="3">
    <source>
        <dbReference type="Google" id="ProtNLM"/>
    </source>
</evidence>
<evidence type="ECO:0000313" key="2">
    <source>
        <dbReference type="Proteomes" id="UP000749646"/>
    </source>
</evidence>
<dbReference type="OrthoDB" id="10006218at2759"/>
<reference evidence="1" key="1">
    <citation type="journal article" date="2020" name="Fungal Divers.">
        <title>Resolving the Mortierellaceae phylogeny through synthesis of multi-gene phylogenetics and phylogenomics.</title>
        <authorList>
            <person name="Vandepol N."/>
            <person name="Liber J."/>
            <person name="Desiro A."/>
            <person name="Na H."/>
            <person name="Kennedy M."/>
            <person name="Barry K."/>
            <person name="Grigoriev I.V."/>
            <person name="Miller A.N."/>
            <person name="O'Donnell K."/>
            <person name="Stajich J.E."/>
            <person name="Bonito G."/>
        </authorList>
    </citation>
    <scope>NUCLEOTIDE SEQUENCE</scope>
    <source>
        <strain evidence="1">MES-2147</strain>
    </source>
</reference>
<organism evidence="1 2">
    <name type="scientific">Modicella reniformis</name>
    <dbReference type="NCBI Taxonomy" id="1440133"/>
    <lineage>
        <taxon>Eukaryota</taxon>
        <taxon>Fungi</taxon>
        <taxon>Fungi incertae sedis</taxon>
        <taxon>Mucoromycota</taxon>
        <taxon>Mortierellomycotina</taxon>
        <taxon>Mortierellomycetes</taxon>
        <taxon>Mortierellales</taxon>
        <taxon>Mortierellaceae</taxon>
        <taxon>Modicella</taxon>
    </lineage>
</organism>
<sequence>MTIGDPLFMLNIKSKSQGTDLTGIDFSAPRDFVVIKMDIEVAEYEVIPHMAEMSTGLWLTICWWNGMDKHLGLTNQ</sequence>
<dbReference type="AlphaFoldDB" id="A0A9P6M9P8"/>
<gene>
    <name evidence="1" type="ORF">BGZ65_002126</name>
</gene>
<keyword evidence="2" id="KW-1185">Reference proteome</keyword>
<accession>A0A9P6M9P8</accession>
<name>A0A9P6M9P8_9FUNG</name>
<evidence type="ECO:0000313" key="1">
    <source>
        <dbReference type="EMBL" id="KAF9983139.1"/>
    </source>
</evidence>
<protein>
    <recommendedName>
        <fullName evidence="3">Methyltransferase FkbM domain-containing protein</fullName>
    </recommendedName>
</protein>
<dbReference type="EMBL" id="JAAAHW010003508">
    <property type="protein sequence ID" value="KAF9983139.1"/>
    <property type="molecule type" value="Genomic_DNA"/>
</dbReference>